<evidence type="ECO:0000256" key="1">
    <source>
        <dbReference type="ARBA" id="ARBA00006174"/>
    </source>
</evidence>
<dbReference type="Proteomes" id="UP001060275">
    <property type="component" value="Unassembled WGS sequence"/>
</dbReference>
<dbReference type="PANTHER" id="PTHR16943">
    <property type="entry name" value="2-METHYLCITRATE DEHYDRATASE-RELATED"/>
    <property type="match status" value="1"/>
</dbReference>
<dbReference type="InterPro" id="IPR042188">
    <property type="entry name" value="MmgE/PrpD_sf_2"/>
</dbReference>
<comment type="similarity">
    <text evidence="1">Belongs to the PrpD family.</text>
</comment>
<dbReference type="Gene3D" id="1.10.4100.10">
    <property type="entry name" value="2-methylcitrate dehydratase PrpD"/>
    <property type="match status" value="1"/>
</dbReference>
<name>A0A9Q4AQM0_9HYPH</name>
<reference evidence="4" key="1">
    <citation type="submission" date="2022-06" db="EMBL/GenBank/DDBJ databases">
        <title>Devosia sp. XJ19-45 genome assembly.</title>
        <authorList>
            <person name="Li B."/>
            <person name="Cai M."/>
            <person name="Nie G."/>
            <person name="Li W."/>
        </authorList>
    </citation>
    <scope>NUCLEOTIDE SEQUENCE</scope>
    <source>
        <strain evidence="4">XJ19-45</strain>
    </source>
</reference>
<comment type="caution">
    <text evidence="4">The sequence shown here is derived from an EMBL/GenBank/DDBJ whole genome shotgun (WGS) entry which is preliminary data.</text>
</comment>
<dbReference type="InterPro" id="IPR036148">
    <property type="entry name" value="MmgE/PrpD_sf"/>
</dbReference>
<dbReference type="AlphaFoldDB" id="A0A9Q4AQM0"/>
<dbReference type="SUPFAM" id="SSF103378">
    <property type="entry name" value="2-methylcitrate dehydratase PrpD"/>
    <property type="match status" value="1"/>
</dbReference>
<dbReference type="EMBL" id="JAMWDU010000005">
    <property type="protein sequence ID" value="MCP8888327.1"/>
    <property type="molecule type" value="Genomic_DNA"/>
</dbReference>
<evidence type="ECO:0000259" key="3">
    <source>
        <dbReference type="Pfam" id="PF19305"/>
    </source>
</evidence>
<dbReference type="InterPro" id="IPR005656">
    <property type="entry name" value="MmgE_PrpD"/>
</dbReference>
<organism evidence="4 5">
    <name type="scientific">Devosia ureilytica</name>
    <dbReference type="NCBI Taxonomy" id="2952754"/>
    <lineage>
        <taxon>Bacteria</taxon>
        <taxon>Pseudomonadati</taxon>
        <taxon>Pseudomonadota</taxon>
        <taxon>Alphaproteobacteria</taxon>
        <taxon>Hyphomicrobiales</taxon>
        <taxon>Devosiaceae</taxon>
        <taxon>Devosia</taxon>
    </lineage>
</organism>
<dbReference type="InterPro" id="IPR042183">
    <property type="entry name" value="MmgE/PrpD_sf_1"/>
</dbReference>
<accession>A0A9Q4AQM0</accession>
<dbReference type="InterPro" id="IPR045336">
    <property type="entry name" value="MmgE_PrpD_N"/>
</dbReference>
<dbReference type="Pfam" id="PF03972">
    <property type="entry name" value="MmgE_PrpD_N"/>
    <property type="match status" value="1"/>
</dbReference>
<gene>
    <name evidence="4" type="ORF">NF348_14495</name>
</gene>
<proteinExistence type="inferred from homology"/>
<evidence type="ECO:0000259" key="2">
    <source>
        <dbReference type="Pfam" id="PF03972"/>
    </source>
</evidence>
<feature type="domain" description="MmgE/PrpD C-terminal" evidence="3">
    <location>
        <begin position="276"/>
        <end position="432"/>
    </location>
</feature>
<protein>
    <submittedName>
        <fullName evidence="4">MmgE/PrpD family protein</fullName>
    </submittedName>
</protein>
<dbReference type="Pfam" id="PF19305">
    <property type="entry name" value="MmgE_PrpD_C"/>
    <property type="match status" value="1"/>
</dbReference>
<dbReference type="GO" id="GO:0016829">
    <property type="term" value="F:lyase activity"/>
    <property type="evidence" value="ECO:0007669"/>
    <property type="project" value="InterPro"/>
</dbReference>
<dbReference type="InterPro" id="IPR045337">
    <property type="entry name" value="MmgE_PrpD_C"/>
</dbReference>
<keyword evidence="5" id="KW-1185">Reference proteome</keyword>
<dbReference type="Gene3D" id="3.30.1330.120">
    <property type="entry name" value="2-methylcitrate dehydratase PrpD"/>
    <property type="match status" value="1"/>
</dbReference>
<dbReference type="RefSeq" id="WP_254675384.1">
    <property type="nucleotide sequence ID" value="NZ_JAMWDU010000005.1"/>
</dbReference>
<dbReference type="PANTHER" id="PTHR16943:SF8">
    <property type="entry name" value="2-METHYLCITRATE DEHYDRATASE"/>
    <property type="match status" value="1"/>
</dbReference>
<feature type="domain" description="MmgE/PrpD N-terminal" evidence="2">
    <location>
        <begin position="21"/>
        <end position="250"/>
    </location>
</feature>
<evidence type="ECO:0000313" key="4">
    <source>
        <dbReference type="EMBL" id="MCP8888327.1"/>
    </source>
</evidence>
<sequence>MMPERQDHQAREPVLTIISDWCASPHAFSAIAKERAKNAISDTIGCMLAGAPDEATMSVRRALAREIGTRGPSAAMGGGRAPVGVAALVNGTAAHALDFDDNFHGATTHASAVLVPALLAIGESIGASGAALIDAYLVGLEAQAAVGKGVNPSHYTAGWHSTSTVGCIGTAAAAAWLLGLDKSGIASAMSIATSMAGGLKGQFGTAVKPLHAGLAARNSVDAAKLAAAGMGGRLDILESQQGFLPLYGGPNPGGWGDLSFGATSAIETIGLATKLYPCCGSTHRAVDMLIDLRVEHGFSLADVVGMEVLVAIAHARNLAFAAPLTEAEARFSMNYCLAVALVHQALTLADFRAEAVMREEIRSLFPLTRMSTYSKTYERDTPGRLPHELTVTLRDGTQLRASRLAARGSLAAPLTDAERQAKFLDCAAGTLSLPTAHQLFNRLEQLDSLASVNLLQGVFWT</sequence>
<evidence type="ECO:0000313" key="5">
    <source>
        <dbReference type="Proteomes" id="UP001060275"/>
    </source>
</evidence>